<accession>A0A7W6HDY7</accession>
<dbReference type="NCBIfam" id="NF047389">
    <property type="entry name" value="ATPase_Sll1717"/>
    <property type="match status" value="1"/>
</dbReference>
<evidence type="ECO:0000313" key="2">
    <source>
        <dbReference type="Proteomes" id="UP000588647"/>
    </source>
</evidence>
<proteinExistence type="predicted"/>
<name>A0A7W6HDY7_9HYPH</name>
<evidence type="ECO:0000313" key="1">
    <source>
        <dbReference type="EMBL" id="MBB4003193.1"/>
    </source>
</evidence>
<dbReference type="EMBL" id="JACIEM010000003">
    <property type="protein sequence ID" value="MBB4003193.1"/>
    <property type="molecule type" value="Genomic_DNA"/>
</dbReference>
<comment type="caution">
    <text evidence="1">The sequence shown here is derived from an EMBL/GenBank/DDBJ whole genome shotgun (WGS) entry which is preliminary data.</text>
</comment>
<sequence length="773" mass="86860">MASFHKTAFFAYPGQPHDLVGPIAAAAQSVNGAGRLNISIWPQLEIFGAEIPEEVRKGILTTDVTIVDVTVPNANVYYEAGFAIGSGKSLAPVVNASFANAQHNVQRQGIFDNIGYQSYENSQELSSKLEILPKNNLVDLYSKPINHQQPLFFLNSLRKTDFIMEIVSSVKESRAFFRSYDPAEVARFSTVWAIGETTASSGIIIPILASHIEDADQHNLRAAFLAGLGHGLGRQTLIIQHGARQEARPADFREFIKTVSSEQNTSEVVKEFAQQASIAAQSFGGRKSSVKKSSLQRIKLGSSAAENEFRTLEEYFVETSEFIRTLRGEINVVAGRKGSGKTAIFFMVRDRVRPGRDAVVTDLKPESHQLSLFREQLVKIVDVGAFDHTLAAFWYFIILSEVLHSIKRNLDYRSKFDTEAMQASIEIARTLEEFKIEDSGDFTSRINRLGTFVINEIADAKRRSQSLTPDRLTNIVFRGGIPQLKGLISKYTKTHSELYLLFDNIDKGWPADGVSEFDVRLVRILVETLDKIKRDFATVDRNFQSVVFLRNDIFELLLSNTPDKGKAGSVRIDWTDRAKLKQVIYLRLKSSSGEVSATFEALWRKSFVATVGGQDSFEYFVDHCLMRPRFLINIIDFAISNAINRGHNTVTEEDCVDAVKQHSNYLVDDFGYEVRDVSGITSELFYALIGSSRHTGRDDIIGKLRDFGINEADVGRAFNLLLWYGVVGLVDRHDHERYIYDYDYNQRRLDAEVRLAGPDANYVINPALFVAFE</sequence>
<dbReference type="InterPro" id="IPR027417">
    <property type="entry name" value="P-loop_NTPase"/>
</dbReference>
<dbReference type="RefSeq" id="WP_183208055.1">
    <property type="nucleotide sequence ID" value="NZ_JAAAMM010000003.1"/>
</dbReference>
<reference evidence="1 2" key="1">
    <citation type="submission" date="2020-08" db="EMBL/GenBank/DDBJ databases">
        <title>Genomic Encyclopedia of Type Strains, Phase IV (KMG-IV): sequencing the most valuable type-strain genomes for metagenomic binning, comparative biology and taxonomic classification.</title>
        <authorList>
            <person name="Goeker M."/>
        </authorList>
    </citation>
    <scope>NUCLEOTIDE SEQUENCE [LARGE SCALE GENOMIC DNA]</scope>
    <source>
        <strain evidence="1 2">DSM 103570</strain>
    </source>
</reference>
<dbReference type="AlphaFoldDB" id="A0A7W6HDY7"/>
<organism evidence="1 2">
    <name type="scientific">Aurantimonas endophytica</name>
    <dbReference type="NCBI Taxonomy" id="1522175"/>
    <lineage>
        <taxon>Bacteria</taxon>
        <taxon>Pseudomonadati</taxon>
        <taxon>Pseudomonadota</taxon>
        <taxon>Alphaproteobacteria</taxon>
        <taxon>Hyphomicrobiales</taxon>
        <taxon>Aurantimonadaceae</taxon>
        <taxon>Aurantimonas</taxon>
    </lineage>
</organism>
<dbReference type="InterPro" id="IPR059206">
    <property type="entry name" value="Sll1717-like"/>
</dbReference>
<protein>
    <submittedName>
        <fullName evidence="1">Uncharacterized protein</fullName>
    </submittedName>
</protein>
<dbReference type="SUPFAM" id="SSF52540">
    <property type="entry name" value="P-loop containing nucleoside triphosphate hydrolases"/>
    <property type="match status" value="1"/>
</dbReference>
<dbReference type="Proteomes" id="UP000588647">
    <property type="component" value="Unassembled WGS sequence"/>
</dbReference>
<gene>
    <name evidence="1" type="ORF">GGR03_002274</name>
</gene>
<keyword evidence="2" id="KW-1185">Reference proteome</keyword>